<organism evidence="1 2">
    <name type="scientific">Dyella solisilvae</name>
    <dbReference type="NCBI Taxonomy" id="1920168"/>
    <lineage>
        <taxon>Bacteria</taxon>
        <taxon>Pseudomonadati</taxon>
        <taxon>Pseudomonadota</taxon>
        <taxon>Gammaproteobacteria</taxon>
        <taxon>Lysobacterales</taxon>
        <taxon>Rhodanobacteraceae</taxon>
        <taxon>Dyella</taxon>
    </lineage>
</organism>
<gene>
    <name evidence="1" type="ORF">DVT68_05515</name>
</gene>
<keyword evidence="2" id="KW-1185">Reference proteome</keyword>
<dbReference type="Proteomes" id="UP000254711">
    <property type="component" value="Unassembled WGS sequence"/>
</dbReference>
<accession>A0A370KCB2</accession>
<evidence type="ECO:0000313" key="2">
    <source>
        <dbReference type="Proteomes" id="UP000254711"/>
    </source>
</evidence>
<evidence type="ECO:0000313" key="1">
    <source>
        <dbReference type="EMBL" id="RDJ00265.1"/>
    </source>
</evidence>
<name>A0A370KCB2_9GAMM</name>
<reference evidence="1 2" key="1">
    <citation type="submission" date="2018-07" db="EMBL/GenBank/DDBJ databases">
        <title>Dyella solisilvae sp. nov., isolated from the pine and broad-leaved mixed forest soil.</title>
        <authorList>
            <person name="Gao Z."/>
            <person name="Qiu L."/>
        </authorList>
    </citation>
    <scope>NUCLEOTIDE SEQUENCE [LARGE SCALE GENOMIC DNA]</scope>
    <source>
        <strain evidence="1 2">DHG54</strain>
    </source>
</reference>
<dbReference type="SUPFAM" id="SSF144064">
    <property type="entry name" value="Heme iron utilization protein-like"/>
    <property type="match status" value="1"/>
</dbReference>
<comment type="caution">
    <text evidence="1">The sequence shown here is derived from an EMBL/GenBank/DDBJ whole genome shotgun (WGS) entry which is preliminary data.</text>
</comment>
<sequence length="196" mass="21502">MFAWLTRSSRAMCRRTGVSDRSLCRCFVPMTGAELAQRLPWLGSVLYLQAPLRGGYDASSHLPTGWLVERPELAPLLATTQLILSSQIGADGPREWIDGFDAQGQLLASLHLLPDTDYLAWDALLADGYCLPAAWLRGERRRQHAGHAEILQFQVRRMGGLQLLESAPATQLSRLGRVVAGDVARTWSVDLAPAPG</sequence>
<dbReference type="AlphaFoldDB" id="A0A370KCB2"/>
<dbReference type="EMBL" id="QQSY01000001">
    <property type="protein sequence ID" value="RDJ00265.1"/>
    <property type="molecule type" value="Genomic_DNA"/>
</dbReference>
<protein>
    <submittedName>
        <fullName evidence="1">Uncharacterized protein</fullName>
    </submittedName>
</protein>
<proteinExistence type="predicted"/>